<evidence type="ECO:0000313" key="4">
    <source>
        <dbReference type="Proteomes" id="UP000035579"/>
    </source>
</evidence>
<dbReference type="KEGG" id="age:AA314_07995"/>
<dbReference type="Pfam" id="PF01814">
    <property type="entry name" value="Hemerythrin"/>
    <property type="match status" value="1"/>
</dbReference>
<dbReference type="Proteomes" id="UP000256345">
    <property type="component" value="Unassembled WGS sequence"/>
</dbReference>
<dbReference type="InterPro" id="IPR012312">
    <property type="entry name" value="Hemerythrin-like"/>
</dbReference>
<dbReference type="RefSeq" id="WP_047859671.1">
    <property type="nucleotide sequence ID" value="NZ_CP011509.1"/>
</dbReference>
<reference evidence="3 5" key="2">
    <citation type="submission" date="2018-08" db="EMBL/GenBank/DDBJ databases">
        <title>Genomic Encyclopedia of Archaeal and Bacterial Type Strains, Phase II (KMG-II): from individual species to whole genera.</title>
        <authorList>
            <person name="Goeker M."/>
        </authorList>
    </citation>
    <scope>NUCLEOTIDE SEQUENCE [LARGE SCALE GENOMIC DNA]</scope>
    <source>
        <strain evidence="3 5">DSM 2261</strain>
    </source>
</reference>
<proteinExistence type="predicted"/>
<reference evidence="2 4" key="1">
    <citation type="submission" date="2015-05" db="EMBL/GenBank/DDBJ databases">
        <title>Genome assembly of Archangium gephyra DSM 2261.</title>
        <authorList>
            <person name="Sharma G."/>
            <person name="Subramanian S."/>
        </authorList>
    </citation>
    <scope>NUCLEOTIDE SEQUENCE [LARGE SCALE GENOMIC DNA]</scope>
    <source>
        <strain evidence="2 4">DSM 2261</strain>
    </source>
</reference>
<keyword evidence="5" id="KW-1185">Reference proteome</keyword>
<dbReference type="PANTHER" id="PTHR35585:SF1">
    <property type="entry name" value="HHE DOMAIN PROTEIN (AFU_ORTHOLOGUE AFUA_4G00730)"/>
    <property type="match status" value="1"/>
</dbReference>
<evidence type="ECO:0000313" key="3">
    <source>
        <dbReference type="EMBL" id="REG32317.1"/>
    </source>
</evidence>
<dbReference type="Proteomes" id="UP000035579">
    <property type="component" value="Chromosome"/>
</dbReference>
<dbReference type="EMBL" id="CP011509">
    <property type="protein sequence ID" value="AKJ06369.1"/>
    <property type="molecule type" value="Genomic_DNA"/>
</dbReference>
<evidence type="ECO:0000259" key="1">
    <source>
        <dbReference type="Pfam" id="PF01814"/>
    </source>
</evidence>
<evidence type="ECO:0000313" key="2">
    <source>
        <dbReference type="EMBL" id="AKJ06369.1"/>
    </source>
</evidence>
<gene>
    <name evidence="2" type="ORF">AA314_07995</name>
    <name evidence="3" type="ORF">ATI61_105645</name>
</gene>
<accession>A0AAC8QFD8</accession>
<dbReference type="PANTHER" id="PTHR35585">
    <property type="entry name" value="HHE DOMAIN PROTEIN (AFU_ORTHOLOGUE AFUA_4G00730)"/>
    <property type="match status" value="1"/>
</dbReference>
<dbReference type="AlphaFoldDB" id="A0AAC8QFD8"/>
<protein>
    <submittedName>
        <fullName evidence="3">Hemerythrin HHE cation binding domain-containing protein</fullName>
    </submittedName>
</protein>
<evidence type="ECO:0000313" key="5">
    <source>
        <dbReference type="Proteomes" id="UP000256345"/>
    </source>
</evidence>
<sequence length="158" mass="17855">MDPIELLTRQHEEAERLFQQVAVASGDEKTHLFRRLAYLLTLHTQLEERFFYPDVKLAQTSDLIQHSYDDHAEAKALISQLLHLEANDMQFEPALISLRESVEAHVAEERSVLFPQVRQLLSAEHLARLGNELVRGVSELTQPGALPAVSHDSQLGAI</sequence>
<feature type="domain" description="Hemerythrin-like" evidence="1">
    <location>
        <begin position="2"/>
        <end position="116"/>
    </location>
</feature>
<dbReference type="Gene3D" id="1.20.120.520">
    <property type="entry name" value="nmb1532 protein domain like"/>
    <property type="match status" value="1"/>
</dbReference>
<dbReference type="EMBL" id="QUMU01000005">
    <property type="protein sequence ID" value="REG32317.1"/>
    <property type="molecule type" value="Genomic_DNA"/>
</dbReference>
<name>A0AAC8QFD8_9BACT</name>
<organism evidence="2 4">
    <name type="scientific">Archangium gephyra</name>
    <dbReference type="NCBI Taxonomy" id="48"/>
    <lineage>
        <taxon>Bacteria</taxon>
        <taxon>Pseudomonadati</taxon>
        <taxon>Myxococcota</taxon>
        <taxon>Myxococcia</taxon>
        <taxon>Myxococcales</taxon>
        <taxon>Cystobacterineae</taxon>
        <taxon>Archangiaceae</taxon>
        <taxon>Archangium</taxon>
    </lineage>
</organism>